<keyword evidence="2" id="KW-1185">Reference proteome</keyword>
<proteinExistence type="predicted"/>
<accession>A0A4U0TZ87</accession>
<dbReference type="Proteomes" id="UP000308549">
    <property type="component" value="Unassembled WGS sequence"/>
</dbReference>
<evidence type="ECO:0000313" key="2">
    <source>
        <dbReference type="Proteomes" id="UP000308549"/>
    </source>
</evidence>
<protein>
    <submittedName>
        <fullName evidence="1">Uncharacterized protein</fullName>
    </submittedName>
</protein>
<dbReference type="EMBL" id="NAJL01000020">
    <property type="protein sequence ID" value="TKA27893.1"/>
    <property type="molecule type" value="Genomic_DNA"/>
</dbReference>
<evidence type="ECO:0000313" key="1">
    <source>
        <dbReference type="EMBL" id="TKA27893.1"/>
    </source>
</evidence>
<sequence length="190" mass="18241">MTPTSVTTALHTLSGFASNLYAILPYPSTTLTASAVAGTIGLAVLDGTTLTWRSAGLTLDGGQVVSLGYDGLIASTTTAVYQTLGLEGENGTESSTTFAGAGGRTTVSGTDFGTAGTGGPATSGMSAMSSGSASITNSVVAVGGPGQTEPVVTAMGASTSTGDGASGVCCRLGAALVSIAAFAWLALTAV</sequence>
<comment type="caution">
    <text evidence="1">The sequence shown here is derived from an EMBL/GenBank/DDBJ whole genome shotgun (WGS) entry which is preliminary data.</text>
</comment>
<name>A0A4U0TZ87_9PEZI</name>
<gene>
    <name evidence="1" type="ORF">B0A50_03958</name>
</gene>
<reference evidence="1 2" key="1">
    <citation type="submission" date="2017-03" db="EMBL/GenBank/DDBJ databases">
        <title>Genomes of endolithic fungi from Antarctica.</title>
        <authorList>
            <person name="Coleine C."/>
            <person name="Masonjones S."/>
            <person name="Stajich J.E."/>
        </authorList>
    </citation>
    <scope>NUCLEOTIDE SEQUENCE [LARGE SCALE GENOMIC DNA]</scope>
    <source>
        <strain evidence="1 2">CCFEE 6315</strain>
    </source>
</reference>
<organism evidence="1 2">
    <name type="scientific">Salinomyces thailandicus</name>
    <dbReference type="NCBI Taxonomy" id="706561"/>
    <lineage>
        <taxon>Eukaryota</taxon>
        <taxon>Fungi</taxon>
        <taxon>Dikarya</taxon>
        <taxon>Ascomycota</taxon>
        <taxon>Pezizomycotina</taxon>
        <taxon>Dothideomycetes</taxon>
        <taxon>Dothideomycetidae</taxon>
        <taxon>Mycosphaerellales</taxon>
        <taxon>Teratosphaeriaceae</taxon>
        <taxon>Salinomyces</taxon>
    </lineage>
</organism>
<dbReference type="AlphaFoldDB" id="A0A4U0TZ87"/>
<dbReference type="OrthoDB" id="3946167at2759"/>